<feature type="transmembrane region" description="Helical" evidence="2">
    <location>
        <begin position="80"/>
        <end position="101"/>
    </location>
</feature>
<feature type="compositionally biased region" description="Basic and acidic residues" evidence="1">
    <location>
        <begin position="104"/>
        <end position="116"/>
    </location>
</feature>
<evidence type="ECO:0000313" key="3">
    <source>
        <dbReference type="EMBL" id="CAL1707645.1"/>
    </source>
</evidence>
<dbReference type="EMBL" id="OZ037947">
    <property type="protein sequence ID" value="CAL1707645.1"/>
    <property type="molecule type" value="Genomic_DNA"/>
</dbReference>
<feature type="region of interest" description="Disordered" evidence="1">
    <location>
        <begin position="104"/>
        <end position="209"/>
    </location>
</feature>
<protein>
    <submittedName>
        <fullName evidence="3">Uncharacterized protein</fullName>
    </submittedName>
</protein>
<feature type="transmembrane region" description="Helical" evidence="2">
    <location>
        <begin position="48"/>
        <end position="68"/>
    </location>
</feature>
<keyword evidence="4" id="KW-1185">Reference proteome</keyword>
<name>A0ABP1DII1_9APHY</name>
<feature type="compositionally biased region" description="Polar residues" evidence="1">
    <location>
        <begin position="324"/>
        <end position="349"/>
    </location>
</feature>
<dbReference type="Proteomes" id="UP001497453">
    <property type="component" value="Chromosome 4"/>
</dbReference>
<feature type="region of interest" description="Disordered" evidence="1">
    <location>
        <begin position="306"/>
        <end position="385"/>
    </location>
</feature>
<feature type="compositionally biased region" description="Basic residues" evidence="1">
    <location>
        <begin position="178"/>
        <end position="190"/>
    </location>
</feature>
<evidence type="ECO:0000256" key="1">
    <source>
        <dbReference type="SAM" id="MobiDB-lite"/>
    </source>
</evidence>
<evidence type="ECO:0000256" key="2">
    <source>
        <dbReference type="SAM" id="Phobius"/>
    </source>
</evidence>
<evidence type="ECO:0000313" key="4">
    <source>
        <dbReference type="Proteomes" id="UP001497453"/>
    </source>
</evidence>
<feature type="compositionally biased region" description="Low complexity" evidence="1">
    <location>
        <begin position="308"/>
        <end position="322"/>
    </location>
</feature>
<keyword evidence="2" id="KW-0472">Membrane</keyword>
<gene>
    <name evidence="3" type="ORF">GFSPODELE1_LOCUS6470</name>
</gene>
<keyword evidence="2" id="KW-0812">Transmembrane</keyword>
<reference evidence="4" key="1">
    <citation type="submission" date="2024-04" db="EMBL/GenBank/DDBJ databases">
        <authorList>
            <person name="Shaw F."/>
            <person name="Minotto A."/>
        </authorList>
    </citation>
    <scope>NUCLEOTIDE SEQUENCE [LARGE SCALE GENOMIC DNA]</scope>
</reference>
<organism evidence="3 4">
    <name type="scientific">Somion occarium</name>
    <dbReference type="NCBI Taxonomy" id="3059160"/>
    <lineage>
        <taxon>Eukaryota</taxon>
        <taxon>Fungi</taxon>
        <taxon>Dikarya</taxon>
        <taxon>Basidiomycota</taxon>
        <taxon>Agaricomycotina</taxon>
        <taxon>Agaricomycetes</taxon>
        <taxon>Polyporales</taxon>
        <taxon>Cerrenaceae</taxon>
        <taxon>Somion</taxon>
    </lineage>
</organism>
<accession>A0ABP1DII1</accession>
<keyword evidence="2" id="KW-1133">Transmembrane helix</keyword>
<sequence length="402" mass="44464">MQLTIGPPLLFALGIRILLNFLNPEHTQSTADELLQGLWQGVLLYHTLIHLSELVFVVAIAIVGFTLFEVLRNGFDATKCACTLLGVAVGVLITSVLSQVIEDTSHSDVSSKDKKPSNSGHANTIPVNDPISRRTRLVSFGRSSADRHRQVHMHRHTREREPDQRPRHSHTTQPRPAHTPHQHPHPHPHRPPSGYDPALRDLTSPTPTLAYSVDTAPSISIDSVSSSIDPKGLLSPREREVAILRARASLADSERRRFKEERKWALSMGNKARANQLAWQVKRYAALMESYHREADAKVVEAARVAVPHQQSHPQQRQQPFPSTLPSNGQSTQRRGSVSQPHNYSTPVQQVERDRAPLVSVTVGATSAGRVRKRSGGHGGGPPVTLKPAMYVPGRETITVKR</sequence>
<feature type="compositionally biased region" description="Polar residues" evidence="1">
    <location>
        <begin position="117"/>
        <end position="126"/>
    </location>
</feature>
<proteinExistence type="predicted"/>